<dbReference type="Pfam" id="PF13374">
    <property type="entry name" value="TPR_10"/>
    <property type="match status" value="1"/>
</dbReference>
<dbReference type="PANTHER" id="PTHR43547:SF2">
    <property type="entry name" value="HYBRID SIGNAL TRANSDUCTION HISTIDINE KINASE C"/>
    <property type="match status" value="1"/>
</dbReference>
<feature type="transmembrane region" description="Helical" evidence="5">
    <location>
        <begin position="396"/>
        <end position="416"/>
    </location>
</feature>
<dbReference type="InterPro" id="IPR005467">
    <property type="entry name" value="His_kinase_dom"/>
</dbReference>
<evidence type="ECO:0000313" key="8">
    <source>
        <dbReference type="Proteomes" id="UP000651057"/>
    </source>
</evidence>
<dbReference type="SUPFAM" id="SSF55874">
    <property type="entry name" value="ATPase domain of HSP90 chaperone/DNA topoisomerase II/histidine kinase"/>
    <property type="match status" value="1"/>
</dbReference>
<dbReference type="SUPFAM" id="SSF47384">
    <property type="entry name" value="Homodimeric domain of signal transducing histidine kinase"/>
    <property type="match status" value="1"/>
</dbReference>
<organism evidence="7 8">
    <name type="scientific">Aquimarina mytili</name>
    <dbReference type="NCBI Taxonomy" id="874423"/>
    <lineage>
        <taxon>Bacteria</taxon>
        <taxon>Pseudomonadati</taxon>
        <taxon>Bacteroidota</taxon>
        <taxon>Flavobacteriia</taxon>
        <taxon>Flavobacteriales</taxon>
        <taxon>Flavobacteriaceae</taxon>
        <taxon>Aquimarina</taxon>
    </lineage>
</organism>
<dbReference type="InterPro" id="IPR003594">
    <property type="entry name" value="HATPase_dom"/>
</dbReference>
<accession>A0A936ZZ05</accession>
<dbReference type="RefSeq" id="WP_201921031.1">
    <property type="nucleotide sequence ID" value="NZ_BAABAX010000031.1"/>
</dbReference>
<keyword evidence="7" id="KW-0808">Transferase</keyword>
<evidence type="ECO:0000256" key="4">
    <source>
        <dbReference type="PROSITE-ProRule" id="PRU00339"/>
    </source>
</evidence>
<dbReference type="InterPro" id="IPR004358">
    <property type="entry name" value="Sig_transdc_His_kin-like_C"/>
</dbReference>
<dbReference type="InterPro" id="IPR011990">
    <property type="entry name" value="TPR-like_helical_dom_sf"/>
</dbReference>
<keyword evidence="3" id="KW-0597">Phosphoprotein</keyword>
<dbReference type="Gene3D" id="3.30.565.10">
    <property type="entry name" value="Histidine kinase-like ATPase, C-terminal domain"/>
    <property type="match status" value="1"/>
</dbReference>
<gene>
    <name evidence="7" type="ORF">JJQ60_13620</name>
</gene>
<feature type="repeat" description="TPR" evidence="4">
    <location>
        <begin position="159"/>
        <end position="192"/>
    </location>
</feature>
<dbReference type="EMBL" id="JAERQJ010000005">
    <property type="protein sequence ID" value="MBL0684563.1"/>
    <property type="molecule type" value="Genomic_DNA"/>
</dbReference>
<dbReference type="Pfam" id="PF02518">
    <property type="entry name" value="HATPase_c"/>
    <property type="match status" value="1"/>
</dbReference>
<dbReference type="PANTHER" id="PTHR43547">
    <property type="entry name" value="TWO-COMPONENT HISTIDINE KINASE"/>
    <property type="match status" value="1"/>
</dbReference>
<dbReference type="Gene3D" id="1.10.287.130">
    <property type="match status" value="1"/>
</dbReference>
<dbReference type="AlphaFoldDB" id="A0A936ZZ05"/>
<evidence type="ECO:0000313" key="7">
    <source>
        <dbReference type="EMBL" id="MBL0684563.1"/>
    </source>
</evidence>
<keyword evidence="5" id="KW-0472">Membrane</keyword>
<keyword evidence="8" id="KW-1185">Reference proteome</keyword>
<keyword evidence="7" id="KW-0418">Kinase</keyword>
<dbReference type="CDD" id="cd00082">
    <property type="entry name" value="HisKA"/>
    <property type="match status" value="1"/>
</dbReference>
<proteinExistence type="predicted"/>
<dbReference type="Proteomes" id="UP000651057">
    <property type="component" value="Unassembled WGS sequence"/>
</dbReference>
<feature type="domain" description="Histidine kinase" evidence="6">
    <location>
        <begin position="442"/>
        <end position="656"/>
    </location>
</feature>
<dbReference type="InterPro" id="IPR003661">
    <property type="entry name" value="HisK_dim/P_dom"/>
</dbReference>
<evidence type="ECO:0000259" key="6">
    <source>
        <dbReference type="PROSITE" id="PS50109"/>
    </source>
</evidence>
<keyword evidence="5" id="KW-0812">Transmembrane</keyword>
<evidence type="ECO:0000256" key="3">
    <source>
        <dbReference type="ARBA" id="ARBA00022553"/>
    </source>
</evidence>
<dbReference type="InterPro" id="IPR019734">
    <property type="entry name" value="TPR_rpt"/>
</dbReference>
<dbReference type="EC" id="2.7.13.3" evidence="2"/>
<name>A0A936ZZ05_9FLAO</name>
<dbReference type="SMART" id="SM00388">
    <property type="entry name" value="HisKA"/>
    <property type="match status" value="1"/>
</dbReference>
<evidence type="ECO:0000256" key="2">
    <source>
        <dbReference type="ARBA" id="ARBA00012438"/>
    </source>
</evidence>
<comment type="catalytic activity">
    <reaction evidence="1">
        <text>ATP + protein L-histidine = ADP + protein N-phospho-L-histidine.</text>
        <dbReference type="EC" id="2.7.13.3"/>
    </reaction>
</comment>
<dbReference type="PROSITE" id="PS50005">
    <property type="entry name" value="TPR"/>
    <property type="match status" value="1"/>
</dbReference>
<dbReference type="SUPFAM" id="SSF81901">
    <property type="entry name" value="HCP-like"/>
    <property type="match status" value="1"/>
</dbReference>
<evidence type="ECO:0000256" key="5">
    <source>
        <dbReference type="SAM" id="Phobius"/>
    </source>
</evidence>
<dbReference type="Pfam" id="PF00512">
    <property type="entry name" value="HisKA"/>
    <property type="match status" value="1"/>
</dbReference>
<keyword evidence="5" id="KW-1133">Transmembrane helix</keyword>
<dbReference type="PRINTS" id="PR00344">
    <property type="entry name" value="BCTRLSENSOR"/>
</dbReference>
<dbReference type="GO" id="GO:0000155">
    <property type="term" value="F:phosphorelay sensor kinase activity"/>
    <property type="evidence" value="ECO:0007669"/>
    <property type="project" value="InterPro"/>
</dbReference>
<evidence type="ECO:0000256" key="1">
    <source>
        <dbReference type="ARBA" id="ARBA00000085"/>
    </source>
</evidence>
<reference evidence="7" key="1">
    <citation type="submission" date="2021-01" db="EMBL/GenBank/DDBJ databases">
        <authorList>
            <person name="Zhong Y.L."/>
        </authorList>
    </citation>
    <scope>NUCLEOTIDE SEQUENCE</scope>
    <source>
        <strain evidence="7">KCTC 23302</strain>
    </source>
</reference>
<dbReference type="SUPFAM" id="SSF48452">
    <property type="entry name" value="TPR-like"/>
    <property type="match status" value="1"/>
</dbReference>
<dbReference type="InterPro" id="IPR036890">
    <property type="entry name" value="HATPase_C_sf"/>
</dbReference>
<sequence>MKKTYFFLLFVVSSFCFSQQQPLDSILLKIHKPRDTVAFDIAMRYFENIWKQKEYDLALTYEDKLRSLSKKIKHNKGTGDVYNQIGNIYNLTNKHIKAFYNYDKAVIFYKIANHQRGLAIINNNKSTVEQKRGNFENAINYLLEANLYFARVKDSVVLASTYNNIGNVYSALDDFELAEEYYIKSIALKRKNKSKRIGASLNNLALLYIDLKKLDSAKILLKESLVISKRNKKIASIASAYNRLGALALIDKDYQKSRKYYDSSYTTAKKSKNESIAASVQQQLGLIAIKTKNFKKAENFLKAARQEIKKLKLDPLLLTNYEYSAKLDSAKGNFSEAYKWQKRYQELSDQNASDETAQKIELAEARFKSEMEQLKLIDAQEKREQQSKDELFRYRIFTYVSIGITLIILIFLGFIVKSRKERKRYVNQLNESNQVKNKLFSIISHDLKNEIHGLDGSLNLLKDNTISPEEFKEIVPLLANRTHQTSILLNNLLNWSKSQMKELNAKPTAFDINEIIAGKFTFFEPKAASKDITLTNALKPTLIFADKDMVAIVAQNLMANAIKFCNPGDSITLLSTEKEKHFEICFKDTGVGIAEENLNKLFAEETFTTTGTQHETGTGLGLKICKELVELNNGKIMVESVLGEGSTFCIMLPKPS</sequence>
<dbReference type="SMART" id="SM00387">
    <property type="entry name" value="HATPase_c"/>
    <property type="match status" value="1"/>
</dbReference>
<dbReference type="SMART" id="SM00028">
    <property type="entry name" value="TPR"/>
    <property type="match status" value="5"/>
</dbReference>
<dbReference type="InterPro" id="IPR036097">
    <property type="entry name" value="HisK_dim/P_sf"/>
</dbReference>
<keyword evidence="4" id="KW-0802">TPR repeat</keyword>
<dbReference type="Gene3D" id="1.25.40.10">
    <property type="entry name" value="Tetratricopeptide repeat domain"/>
    <property type="match status" value="3"/>
</dbReference>
<protein>
    <recommendedName>
        <fullName evidence="2">histidine kinase</fullName>
        <ecNumber evidence="2">2.7.13.3</ecNumber>
    </recommendedName>
</protein>
<dbReference type="PROSITE" id="PS50109">
    <property type="entry name" value="HIS_KIN"/>
    <property type="match status" value="1"/>
</dbReference>
<comment type="caution">
    <text evidence="7">The sequence shown here is derived from an EMBL/GenBank/DDBJ whole genome shotgun (WGS) entry which is preliminary data.</text>
</comment>
<dbReference type="Pfam" id="PF13424">
    <property type="entry name" value="TPR_12"/>
    <property type="match status" value="2"/>
</dbReference>